<evidence type="ECO:0000256" key="2">
    <source>
        <dbReference type="ARBA" id="ARBA00022528"/>
    </source>
</evidence>
<evidence type="ECO:0000256" key="6">
    <source>
        <dbReference type="ARBA" id="ARBA00022963"/>
    </source>
</evidence>
<reference evidence="11" key="2">
    <citation type="submission" date="2008-08" db="EMBL/GenBank/DDBJ databases">
        <authorList>
            <consortium name="Diatom Consortium"/>
            <person name="Grigoriev I."/>
            <person name="Grimwood J."/>
            <person name="Kuo A."/>
            <person name="Otillar R.P."/>
            <person name="Salamov A."/>
            <person name="Detter J.C."/>
            <person name="Lindquist E."/>
            <person name="Shapiro H."/>
            <person name="Lucas S."/>
            <person name="Glavina del Rio T."/>
            <person name="Pitluck S."/>
            <person name="Rokhsar D."/>
            <person name="Bowler C."/>
        </authorList>
    </citation>
    <scope>GENOME REANNOTATION</scope>
    <source>
        <strain evidence="11">CCAP 1055/1</strain>
    </source>
</reference>
<keyword evidence="5" id="KW-0809">Transit peptide</keyword>
<comment type="subcellular location">
    <subcellularLocation>
        <location evidence="1">Plastid</location>
        <location evidence="1">Chloroplast</location>
    </subcellularLocation>
</comment>
<dbReference type="SUPFAM" id="SSF53474">
    <property type="entry name" value="alpha/beta-Hydrolases"/>
    <property type="match status" value="1"/>
</dbReference>
<dbReference type="KEGG" id="pti:PHATRDRAFT_43593"/>
<dbReference type="InterPro" id="IPR002921">
    <property type="entry name" value="Fungal_lipase-type"/>
</dbReference>
<reference evidence="10 11" key="1">
    <citation type="journal article" date="2008" name="Nature">
        <title>The Phaeodactylum genome reveals the evolutionary history of diatom genomes.</title>
        <authorList>
            <person name="Bowler C."/>
            <person name="Allen A.E."/>
            <person name="Badger J.H."/>
            <person name="Grimwood J."/>
            <person name="Jabbari K."/>
            <person name="Kuo A."/>
            <person name="Maheswari U."/>
            <person name="Martens C."/>
            <person name="Maumus F."/>
            <person name="Otillar R.P."/>
            <person name="Rayko E."/>
            <person name="Salamov A."/>
            <person name="Vandepoele K."/>
            <person name="Beszteri B."/>
            <person name="Gruber A."/>
            <person name="Heijde M."/>
            <person name="Katinka M."/>
            <person name="Mock T."/>
            <person name="Valentin K."/>
            <person name="Verret F."/>
            <person name="Berges J.A."/>
            <person name="Brownlee C."/>
            <person name="Cadoret J.P."/>
            <person name="Chiovitti A."/>
            <person name="Choi C.J."/>
            <person name="Coesel S."/>
            <person name="De Martino A."/>
            <person name="Detter J.C."/>
            <person name="Durkin C."/>
            <person name="Falciatore A."/>
            <person name="Fournet J."/>
            <person name="Haruta M."/>
            <person name="Huysman M.J."/>
            <person name="Jenkins B.D."/>
            <person name="Jiroutova K."/>
            <person name="Jorgensen R.E."/>
            <person name="Joubert Y."/>
            <person name="Kaplan A."/>
            <person name="Kroger N."/>
            <person name="Kroth P.G."/>
            <person name="La Roche J."/>
            <person name="Lindquist E."/>
            <person name="Lommer M."/>
            <person name="Martin-Jezequel V."/>
            <person name="Lopez P.J."/>
            <person name="Lucas S."/>
            <person name="Mangogna M."/>
            <person name="McGinnis K."/>
            <person name="Medlin L.K."/>
            <person name="Montsant A."/>
            <person name="Oudot-Le Secq M.P."/>
            <person name="Napoli C."/>
            <person name="Obornik M."/>
            <person name="Parker M.S."/>
            <person name="Petit J.L."/>
            <person name="Porcel B.M."/>
            <person name="Poulsen N."/>
            <person name="Robison M."/>
            <person name="Rychlewski L."/>
            <person name="Rynearson T.A."/>
            <person name="Schmutz J."/>
            <person name="Shapiro H."/>
            <person name="Siaut M."/>
            <person name="Stanley M."/>
            <person name="Sussman M.R."/>
            <person name="Taylor A.R."/>
            <person name="Vardi A."/>
            <person name="von Dassow P."/>
            <person name="Vyverman W."/>
            <person name="Willis A."/>
            <person name="Wyrwicz L.S."/>
            <person name="Rokhsar D.S."/>
            <person name="Weissenbach J."/>
            <person name="Armbrust E.V."/>
            <person name="Green B.R."/>
            <person name="Van de Peer Y."/>
            <person name="Grigoriev I.V."/>
        </authorList>
    </citation>
    <scope>NUCLEOTIDE SEQUENCE [LARGE SCALE GENOMIC DNA]</scope>
    <source>
        <strain evidence="10 11">CCAP 1055/1</strain>
    </source>
</reference>
<accession>B7FSS0</accession>
<organism evidence="10 11">
    <name type="scientific">Phaeodactylum tricornutum (strain CCAP 1055/1)</name>
    <dbReference type="NCBI Taxonomy" id="556484"/>
    <lineage>
        <taxon>Eukaryota</taxon>
        <taxon>Sar</taxon>
        <taxon>Stramenopiles</taxon>
        <taxon>Ochrophyta</taxon>
        <taxon>Bacillariophyta</taxon>
        <taxon>Bacillariophyceae</taxon>
        <taxon>Bacillariophycidae</taxon>
        <taxon>Naviculales</taxon>
        <taxon>Phaeodactylaceae</taxon>
        <taxon>Phaeodactylum</taxon>
    </lineage>
</organism>
<evidence type="ECO:0000256" key="4">
    <source>
        <dbReference type="ARBA" id="ARBA00022801"/>
    </source>
</evidence>
<dbReference type="Gene3D" id="3.40.50.1820">
    <property type="entry name" value="alpha/beta hydrolase"/>
    <property type="match status" value="1"/>
</dbReference>
<dbReference type="eggNOG" id="KOG4569">
    <property type="taxonomic scope" value="Eukaryota"/>
</dbReference>
<keyword evidence="7" id="KW-0443">Lipid metabolism</keyword>
<evidence type="ECO:0000256" key="5">
    <source>
        <dbReference type="ARBA" id="ARBA00022946"/>
    </source>
</evidence>
<evidence type="ECO:0000313" key="10">
    <source>
        <dbReference type="EMBL" id="EEC50843.1"/>
    </source>
</evidence>
<dbReference type="OrthoDB" id="49199at2759"/>
<dbReference type="Pfam" id="PF01764">
    <property type="entry name" value="Lipase_3"/>
    <property type="match status" value="1"/>
</dbReference>
<dbReference type="AlphaFoldDB" id="B7FSS0"/>
<protein>
    <recommendedName>
        <fullName evidence="9">Fungal lipase-type domain-containing protein</fullName>
    </recommendedName>
</protein>
<proteinExistence type="predicted"/>
<evidence type="ECO:0000259" key="9">
    <source>
        <dbReference type="Pfam" id="PF01764"/>
    </source>
</evidence>
<dbReference type="GO" id="GO:0004620">
    <property type="term" value="F:phospholipase activity"/>
    <property type="evidence" value="ECO:0007669"/>
    <property type="project" value="UniProtKB-ARBA"/>
</dbReference>
<dbReference type="GeneID" id="7197469"/>
<dbReference type="PaxDb" id="2850-Phatr43593"/>
<dbReference type="GO" id="GO:0009507">
    <property type="term" value="C:chloroplast"/>
    <property type="evidence" value="ECO:0007669"/>
    <property type="project" value="UniProtKB-SubCell"/>
</dbReference>
<dbReference type="EMBL" id="CM000606">
    <property type="protein sequence ID" value="EEC50843.1"/>
    <property type="molecule type" value="Genomic_DNA"/>
</dbReference>
<keyword evidence="2" id="KW-0150">Chloroplast</keyword>
<feature type="domain" description="Fungal lipase-type" evidence="9">
    <location>
        <begin position="173"/>
        <end position="334"/>
    </location>
</feature>
<dbReference type="CDD" id="cd00519">
    <property type="entry name" value="Lipase_3"/>
    <property type="match status" value="1"/>
</dbReference>
<dbReference type="PANTHER" id="PTHR31403">
    <property type="entry name" value="PHOSPHOLIPASE A1-IBETA2, CHLOROPLASTIC"/>
    <property type="match status" value="1"/>
</dbReference>
<dbReference type="GO" id="GO:0016042">
    <property type="term" value="P:lipid catabolic process"/>
    <property type="evidence" value="ECO:0007669"/>
    <property type="project" value="UniProtKB-KW"/>
</dbReference>
<dbReference type="InterPro" id="IPR029058">
    <property type="entry name" value="AB_hydrolase_fold"/>
</dbReference>
<keyword evidence="6" id="KW-0442">Lipid degradation</keyword>
<evidence type="ECO:0000313" key="11">
    <source>
        <dbReference type="Proteomes" id="UP000000759"/>
    </source>
</evidence>
<dbReference type="Proteomes" id="UP000000759">
    <property type="component" value="Chromosome 2"/>
</dbReference>
<keyword evidence="11" id="KW-1185">Reference proteome</keyword>
<dbReference type="PANTHER" id="PTHR31403:SF7">
    <property type="entry name" value="PHOSPHOLIPASE A1-IGAMMA3, CHLOROPLASTIC"/>
    <property type="match status" value="1"/>
</dbReference>
<dbReference type="RefSeq" id="XP_002178029.1">
    <property type="nucleotide sequence ID" value="XM_002177993.1"/>
</dbReference>
<gene>
    <name evidence="10" type="ORF">PHATRDRAFT_43593</name>
</gene>
<evidence type="ECO:0000256" key="1">
    <source>
        <dbReference type="ARBA" id="ARBA00004229"/>
    </source>
</evidence>
<dbReference type="HOGENOM" id="CLU_611747_0_0_1"/>
<sequence>MKRFFGMFAPQKDDNLQKKNSDTTSMKDEEMSPFVTCQRDHAWPSLYTEVDEMLESSVLVYALAELRSLARQGKLTVQSERALALPITHSEVLKVVQGNQHELADSKFGKEFYIDLLQTISDRNMMAGSPLEHSEGKVQNATAATIVAFDDETEKEELVYMIEVDHVRERVTVCFRGSVTPLDWATNLEMYMKEIPNRMKANASQVPTVRVHNGFHDYLFEPSNRGAKGPNGEDLSEYQEILQEHVLPVIHKHHDYKVYVTGHSLGGALATLFAFELTCEPEATVPKPVTLINFACPYVGDSSFRLAHQMLESQGRLRHLRVTNHKDLITTFPKVAFRWNVFDRRAHVGSLFKHVGINLRIFEGSKTFKLCYPKVTDGFFSGAWDGATRGWSQAIFSNIIWNPLNYWTLHTLREYNKRMEVNNSGLHALFLNDVYAQPDIVGNLVPQK</sequence>
<keyword evidence="3" id="KW-0934">Plastid</keyword>
<feature type="compositionally biased region" description="Basic and acidic residues" evidence="8">
    <location>
        <begin position="11"/>
        <end position="30"/>
    </location>
</feature>
<dbReference type="InParanoid" id="B7FSS0"/>
<evidence type="ECO:0000256" key="8">
    <source>
        <dbReference type="SAM" id="MobiDB-lite"/>
    </source>
</evidence>
<keyword evidence="4" id="KW-0378">Hydrolase</keyword>
<evidence type="ECO:0000256" key="3">
    <source>
        <dbReference type="ARBA" id="ARBA00022640"/>
    </source>
</evidence>
<name>B7FSS0_PHATC</name>
<feature type="region of interest" description="Disordered" evidence="8">
    <location>
        <begin position="1"/>
        <end position="31"/>
    </location>
</feature>
<evidence type="ECO:0000256" key="7">
    <source>
        <dbReference type="ARBA" id="ARBA00023098"/>
    </source>
</evidence>